<dbReference type="AlphaFoldDB" id="A0A1B0ZPC0"/>
<dbReference type="SUPFAM" id="SSF53807">
    <property type="entry name" value="Helical backbone' metal receptor"/>
    <property type="match status" value="1"/>
</dbReference>
<sequence>MKLALTTCLATLLTTAAWAEITITDLRDRTLTLNAPAERVLLGFYYEDYLAVVGDGAVDKLVGLSRGPWADWRPKQWDAYTQVFPQLAELPDVGDTENSTMSIEAAIAADPDLVVLAGWQYDALGESAAQFDTADIPVLVLDFNAQTLEAHLASTRALGMAMGTEERAQTLATLYAEMTADTAARVEQSTEAPKVYVELAQKGPDEVGNSYAGGMWGGVVDRLKGQNIANGQIENWGPLSPEYVLSQAPEVILLSGSEWLNRPASVPLGFGADKALANERIGAYLGRPGWSDLPAVENGKVYGIYHGGSRTLSDFAYFRFLGKAMHPATFADVDPQAELAKFYGDWLPITPEGTFMMQAE</sequence>
<gene>
    <name evidence="3" type="ORF">JL2886_01086</name>
    <name evidence="4" type="ORF">PXK24_18895</name>
</gene>
<name>A0A1B0ZPC0_9RHOB</name>
<dbReference type="Proteomes" id="UP000092565">
    <property type="component" value="Chromosome"/>
</dbReference>
<dbReference type="EMBL" id="JARCJK010000013">
    <property type="protein sequence ID" value="MDE4167768.1"/>
    <property type="molecule type" value="Genomic_DNA"/>
</dbReference>
<evidence type="ECO:0000259" key="2">
    <source>
        <dbReference type="PROSITE" id="PS50983"/>
    </source>
</evidence>
<dbReference type="EMBL" id="CP015124">
    <property type="protein sequence ID" value="ANP36007.1"/>
    <property type="molecule type" value="Genomic_DNA"/>
</dbReference>
<feature type="domain" description="Fe/B12 periplasmic-binding" evidence="2">
    <location>
        <begin position="38"/>
        <end position="333"/>
    </location>
</feature>
<feature type="chain" id="PRO_5008517967" evidence="1">
    <location>
        <begin position="20"/>
        <end position="360"/>
    </location>
</feature>
<reference evidence="4 6" key="2">
    <citation type="submission" date="2023-02" db="EMBL/GenBank/DDBJ databases">
        <title>Population genomics of bacteria associated with diatom.</title>
        <authorList>
            <person name="Xie J."/>
            <person name="Wang H."/>
        </authorList>
    </citation>
    <scope>NUCLEOTIDE SEQUENCE [LARGE SCALE GENOMIC DNA]</scope>
    <source>
        <strain evidence="4 6">PT47_8</strain>
    </source>
</reference>
<dbReference type="PANTHER" id="PTHR30535">
    <property type="entry name" value="VITAMIN B12-BINDING PROTEIN"/>
    <property type="match status" value="1"/>
</dbReference>
<feature type="signal peptide" evidence="1">
    <location>
        <begin position="1"/>
        <end position="19"/>
    </location>
</feature>
<organism evidence="3 5">
    <name type="scientific">Phaeobacter gallaeciensis</name>
    <dbReference type="NCBI Taxonomy" id="60890"/>
    <lineage>
        <taxon>Bacteria</taxon>
        <taxon>Pseudomonadati</taxon>
        <taxon>Pseudomonadota</taxon>
        <taxon>Alphaproteobacteria</taxon>
        <taxon>Rhodobacterales</taxon>
        <taxon>Roseobacteraceae</taxon>
        <taxon>Phaeobacter</taxon>
    </lineage>
</organism>
<dbReference type="PATRIC" id="fig|60890.4.peg.1057"/>
<evidence type="ECO:0000313" key="4">
    <source>
        <dbReference type="EMBL" id="MDE4167768.1"/>
    </source>
</evidence>
<evidence type="ECO:0000256" key="1">
    <source>
        <dbReference type="SAM" id="SignalP"/>
    </source>
</evidence>
<dbReference type="PANTHER" id="PTHR30535:SF34">
    <property type="entry name" value="MOLYBDATE-BINDING PROTEIN MOLA"/>
    <property type="match status" value="1"/>
</dbReference>
<proteinExistence type="predicted"/>
<dbReference type="OrthoDB" id="9775594at2"/>
<evidence type="ECO:0000313" key="3">
    <source>
        <dbReference type="EMBL" id="ANP36007.1"/>
    </source>
</evidence>
<accession>A0A1B0ZPC0</accession>
<dbReference type="RefSeq" id="WP_065273544.1">
    <property type="nucleotide sequence ID" value="NZ_CP015124.1"/>
</dbReference>
<protein>
    <submittedName>
        <fullName evidence="3 4">ABC transporter substrate-binding protein</fullName>
    </submittedName>
</protein>
<dbReference type="PROSITE" id="PS50983">
    <property type="entry name" value="FE_B12_PBP"/>
    <property type="match status" value="1"/>
</dbReference>
<dbReference type="InterPro" id="IPR050902">
    <property type="entry name" value="ABC_Transporter_SBP"/>
</dbReference>
<keyword evidence="5" id="KW-1185">Reference proteome</keyword>
<dbReference type="Proteomes" id="UP001218364">
    <property type="component" value="Unassembled WGS sequence"/>
</dbReference>
<dbReference type="Gene3D" id="3.40.50.1980">
    <property type="entry name" value="Nitrogenase molybdenum iron protein domain"/>
    <property type="match status" value="2"/>
</dbReference>
<evidence type="ECO:0000313" key="6">
    <source>
        <dbReference type="Proteomes" id="UP001218364"/>
    </source>
</evidence>
<dbReference type="InterPro" id="IPR002491">
    <property type="entry name" value="ABC_transptr_periplasmic_BD"/>
</dbReference>
<dbReference type="Pfam" id="PF01497">
    <property type="entry name" value="Peripla_BP_2"/>
    <property type="match status" value="1"/>
</dbReference>
<keyword evidence="1" id="KW-0732">Signal</keyword>
<reference evidence="3 5" key="1">
    <citation type="submission" date="2016-04" db="EMBL/GenBank/DDBJ databases">
        <authorList>
            <person name="Evans L.H."/>
            <person name="Alamgir A."/>
            <person name="Owens N."/>
            <person name="Weber N.D."/>
            <person name="Virtaneva K."/>
            <person name="Barbian K."/>
            <person name="Babar A."/>
            <person name="Rosenke K."/>
        </authorList>
    </citation>
    <scope>NUCLEOTIDE SEQUENCE [LARGE SCALE GENOMIC DNA]</scope>
    <source>
        <strain evidence="3 5">JL2886</strain>
    </source>
</reference>
<evidence type="ECO:0000313" key="5">
    <source>
        <dbReference type="Proteomes" id="UP000092565"/>
    </source>
</evidence>